<evidence type="ECO:0000256" key="1">
    <source>
        <dbReference type="SAM" id="MobiDB-lite"/>
    </source>
</evidence>
<dbReference type="Proteomes" id="UP001066276">
    <property type="component" value="Chromosome 3_2"/>
</dbReference>
<dbReference type="EMBL" id="JANPWB010000006">
    <property type="protein sequence ID" value="KAJ1182556.1"/>
    <property type="molecule type" value="Genomic_DNA"/>
</dbReference>
<feature type="region of interest" description="Disordered" evidence="1">
    <location>
        <begin position="1"/>
        <end position="92"/>
    </location>
</feature>
<reference evidence="2" key="1">
    <citation type="journal article" date="2022" name="bioRxiv">
        <title>Sequencing and chromosome-scale assembly of the giantPleurodeles waltlgenome.</title>
        <authorList>
            <person name="Brown T."/>
            <person name="Elewa A."/>
            <person name="Iarovenko S."/>
            <person name="Subramanian E."/>
            <person name="Araus A.J."/>
            <person name="Petzold A."/>
            <person name="Susuki M."/>
            <person name="Suzuki K.-i.T."/>
            <person name="Hayashi T."/>
            <person name="Toyoda A."/>
            <person name="Oliveira C."/>
            <person name="Osipova E."/>
            <person name="Leigh N.D."/>
            <person name="Simon A."/>
            <person name="Yun M.H."/>
        </authorList>
    </citation>
    <scope>NUCLEOTIDE SEQUENCE</scope>
    <source>
        <strain evidence="2">20211129_DDA</strain>
        <tissue evidence="2">Liver</tissue>
    </source>
</reference>
<keyword evidence="3" id="KW-1185">Reference proteome</keyword>
<comment type="caution">
    <text evidence="2">The sequence shown here is derived from an EMBL/GenBank/DDBJ whole genome shotgun (WGS) entry which is preliminary data.</text>
</comment>
<evidence type="ECO:0000313" key="3">
    <source>
        <dbReference type="Proteomes" id="UP001066276"/>
    </source>
</evidence>
<sequence>MDASIRAAHRYTMASQSVQLTDTPQMPQSAQITDTPRTPQSAQITDTPRTPQSAQITDTPRTSQSAQLTDTPWRLNPRSSPIHHGVSIRAPH</sequence>
<protein>
    <submittedName>
        <fullName evidence="2">Uncharacterized protein</fullName>
    </submittedName>
</protein>
<dbReference type="AlphaFoldDB" id="A0AAV7U214"/>
<name>A0AAV7U214_PLEWA</name>
<organism evidence="2 3">
    <name type="scientific">Pleurodeles waltl</name>
    <name type="common">Iberian ribbed newt</name>
    <dbReference type="NCBI Taxonomy" id="8319"/>
    <lineage>
        <taxon>Eukaryota</taxon>
        <taxon>Metazoa</taxon>
        <taxon>Chordata</taxon>
        <taxon>Craniata</taxon>
        <taxon>Vertebrata</taxon>
        <taxon>Euteleostomi</taxon>
        <taxon>Amphibia</taxon>
        <taxon>Batrachia</taxon>
        <taxon>Caudata</taxon>
        <taxon>Salamandroidea</taxon>
        <taxon>Salamandridae</taxon>
        <taxon>Pleurodelinae</taxon>
        <taxon>Pleurodeles</taxon>
    </lineage>
</organism>
<gene>
    <name evidence="2" type="ORF">NDU88_007743</name>
</gene>
<proteinExistence type="predicted"/>
<feature type="compositionally biased region" description="Polar residues" evidence="1">
    <location>
        <begin position="13"/>
        <end position="70"/>
    </location>
</feature>
<evidence type="ECO:0000313" key="2">
    <source>
        <dbReference type="EMBL" id="KAJ1182556.1"/>
    </source>
</evidence>
<accession>A0AAV7U214</accession>